<organism evidence="2 3">
    <name type="scientific">Tumebacillus avium</name>
    <dbReference type="NCBI Taxonomy" id="1903704"/>
    <lineage>
        <taxon>Bacteria</taxon>
        <taxon>Bacillati</taxon>
        <taxon>Bacillota</taxon>
        <taxon>Bacilli</taxon>
        <taxon>Bacillales</taxon>
        <taxon>Alicyclobacillaceae</taxon>
        <taxon>Tumebacillus</taxon>
    </lineage>
</organism>
<feature type="transmembrane region" description="Helical" evidence="1">
    <location>
        <begin position="167"/>
        <end position="191"/>
    </location>
</feature>
<dbReference type="Proteomes" id="UP000195437">
    <property type="component" value="Chromosome"/>
</dbReference>
<feature type="transmembrane region" description="Helical" evidence="1">
    <location>
        <begin position="54"/>
        <end position="75"/>
    </location>
</feature>
<evidence type="ECO:0000313" key="2">
    <source>
        <dbReference type="EMBL" id="ARU60613.1"/>
    </source>
</evidence>
<feature type="transmembrane region" description="Helical" evidence="1">
    <location>
        <begin position="203"/>
        <end position="222"/>
    </location>
</feature>
<proteinExistence type="predicted"/>
<feature type="transmembrane region" description="Helical" evidence="1">
    <location>
        <begin position="105"/>
        <end position="128"/>
    </location>
</feature>
<reference evidence="3" key="1">
    <citation type="submission" date="2017-05" db="EMBL/GenBank/DDBJ databases">
        <authorList>
            <person name="Sung H."/>
        </authorList>
    </citation>
    <scope>NUCLEOTIDE SEQUENCE [LARGE SCALE GENOMIC DNA]</scope>
    <source>
        <strain evidence="3">AR23208</strain>
    </source>
</reference>
<keyword evidence="1" id="KW-0812">Transmembrane</keyword>
<dbReference type="KEGG" id="tum:CBW65_05595"/>
<keyword evidence="3" id="KW-1185">Reference proteome</keyword>
<feature type="transmembrane region" description="Helical" evidence="1">
    <location>
        <begin position="242"/>
        <end position="264"/>
    </location>
</feature>
<keyword evidence="1" id="KW-0472">Membrane</keyword>
<feature type="transmembrane region" description="Helical" evidence="1">
    <location>
        <begin position="12"/>
        <end position="34"/>
    </location>
</feature>
<dbReference type="EMBL" id="CP021434">
    <property type="protein sequence ID" value="ARU60613.1"/>
    <property type="molecule type" value="Genomic_DNA"/>
</dbReference>
<evidence type="ECO:0000256" key="1">
    <source>
        <dbReference type="SAM" id="Phobius"/>
    </source>
</evidence>
<accession>A0A1Y0IMM6</accession>
<sequence>MKKEWLELKHDGARAMVRIVLVLLFLLPVCYFRTDYLLYETARKQVELGIMDGIITIFGEPFAAILLAPLFLYLIQEIVSFDANEQITLRYGSRSSIWAAKVKKIFVHAFLFTCMVTAVEAVVGAPLLDYQNTWTSPGGMLHLIASAMDAQQGSSHMLTAWEQNQAFYHPIVIIGLTMIFGTLGLSSAAMAASIVSALTNRAIVGYFVVLLICLIDVFSRSFSLLFRQTIITHAEWLSFTGLFWNGLYLLGICAVLIMVGRSAWERKEYLFAKDKETVGDLR</sequence>
<dbReference type="AlphaFoldDB" id="A0A1Y0IMM6"/>
<gene>
    <name evidence="2" type="ORF">CBW65_05595</name>
</gene>
<name>A0A1Y0IMM6_9BACL</name>
<keyword evidence="1" id="KW-1133">Transmembrane helix</keyword>
<protein>
    <submittedName>
        <fullName evidence="2">Uncharacterized protein</fullName>
    </submittedName>
</protein>
<evidence type="ECO:0000313" key="3">
    <source>
        <dbReference type="Proteomes" id="UP000195437"/>
    </source>
</evidence>